<dbReference type="RefSeq" id="WP_025798527.1">
    <property type="nucleotide sequence ID" value="NZ_CP009706.1"/>
</dbReference>
<evidence type="ECO:0000313" key="3">
    <source>
        <dbReference type="EMBL" id="AIU74445.1"/>
    </source>
</evidence>
<dbReference type="Pfam" id="PF02625">
    <property type="entry name" value="XdhC_CoxI"/>
    <property type="match status" value="1"/>
</dbReference>
<dbReference type="PANTHER" id="PTHR30388">
    <property type="entry name" value="ALDEHYDE OXIDOREDUCTASE MOLYBDENUM COFACTOR ASSEMBLY PROTEIN"/>
    <property type="match status" value="1"/>
</dbReference>
<dbReference type="eggNOG" id="COG1975">
    <property type="taxonomic scope" value="Bacteria"/>
</dbReference>
<gene>
    <name evidence="3" type="ORF">AT03_19945</name>
</gene>
<dbReference type="Pfam" id="PF13478">
    <property type="entry name" value="XdhC_C"/>
    <property type="match status" value="1"/>
</dbReference>
<evidence type="ECO:0000313" key="4">
    <source>
        <dbReference type="Proteomes" id="UP000029986"/>
    </source>
</evidence>
<name>A0A097R6T5_HAFAL</name>
<proteinExistence type="predicted"/>
<feature type="domain" description="XdhC Rossmann" evidence="2">
    <location>
        <begin position="106"/>
        <end position="247"/>
    </location>
</feature>
<evidence type="ECO:0008006" key="5">
    <source>
        <dbReference type="Google" id="ProtNLM"/>
    </source>
</evidence>
<accession>A0A097R6T5</accession>
<dbReference type="eggNOG" id="COG0511">
    <property type="taxonomic scope" value="Bacteria"/>
</dbReference>
<dbReference type="AlphaFoldDB" id="A0A097R6T5"/>
<dbReference type="PANTHER" id="PTHR30388:SF6">
    <property type="entry name" value="XANTHINE DEHYDROGENASE SUBUNIT A-RELATED"/>
    <property type="match status" value="1"/>
</dbReference>
<dbReference type="KEGG" id="hav:AT03_19945"/>
<feature type="domain" description="XdhC- CoxI" evidence="1">
    <location>
        <begin position="12"/>
        <end position="73"/>
    </location>
</feature>
<evidence type="ECO:0000259" key="1">
    <source>
        <dbReference type="Pfam" id="PF02625"/>
    </source>
</evidence>
<dbReference type="InterPro" id="IPR027051">
    <property type="entry name" value="XdhC_Rossmann_dom"/>
</dbReference>
<dbReference type="NCBIfam" id="TIGR03309">
    <property type="entry name" value="matur_yqeB"/>
    <property type="match status" value="1"/>
</dbReference>
<dbReference type="EMBL" id="CP009706">
    <property type="protein sequence ID" value="AIU74445.1"/>
    <property type="molecule type" value="Genomic_DNA"/>
</dbReference>
<dbReference type="InterPro" id="IPR017695">
    <property type="entry name" value="Se-dep_Mo_hydrolase_YqeB"/>
</dbReference>
<dbReference type="Proteomes" id="UP000029986">
    <property type="component" value="Chromosome"/>
</dbReference>
<sequence length="530" mass="56855">MNIFAQAARLEEENKPFALAQIIESRGSTPRHSGQMLVLADGSIVGTIGGGMVERLVIDQALEALSERKARVFHGRMARNGQDAVGSDCGGAMSVYIDVHGLRPRLILIGAGHVNRAIAQAAALLGFDLHVADTYASSLNPSLFPAGTTLVHAETFSAAIEKLNIEKENFVIIATNNQDKEALDVLIEKPVSYLGLLASRRKVQTFTQALRQQGITQEHLERLHAPIGYNIGAETPEEIAVSIMAEVLQIKNHAAGGLKQDDVRLKRDKLVVIRGSGDIATGVALRLYHAGFHVIMLDIAKPTVIRRTVAFAQAIFDNEMTVEGVTARKASSIDEAFSILDRAEIPVLVDEQASYLSELKPRFLVDAILAKQNLGTHKDMAPVTVALGPGFNAGHDCDAVIETNRGHYLGRVIYQGYTQPNTGIPGNIAGHTTRRVIRAPASGIMHCCVALGDLVKEGDVMGHIGETPVFAPLSGMVRGLLSEGLEVSGGFKIGDIDPRGAEADYTTVSDKARAIGGAVLEAMMKLDRKH</sequence>
<keyword evidence="4" id="KW-1185">Reference proteome</keyword>
<dbReference type="Gene3D" id="3.40.630.10">
    <property type="entry name" value="Zn peptidases"/>
    <property type="match status" value="1"/>
</dbReference>
<organism evidence="3 4">
    <name type="scientific">Hafnia alvei FB1</name>
    <dbReference type="NCBI Taxonomy" id="1453496"/>
    <lineage>
        <taxon>Bacteria</taxon>
        <taxon>Pseudomonadati</taxon>
        <taxon>Pseudomonadota</taxon>
        <taxon>Gammaproteobacteria</taxon>
        <taxon>Enterobacterales</taxon>
        <taxon>Hafniaceae</taxon>
        <taxon>Hafnia</taxon>
    </lineage>
</organism>
<dbReference type="OrthoDB" id="9815497at2"/>
<dbReference type="InterPro" id="IPR003777">
    <property type="entry name" value="XdhC_CoxI"/>
</dbReference>
<dbReference type="PATRIC" id="fig|1453496.5.peg.4109"/>
<dbReference type="Gene3D" id="3.40.50.720">
    <property type="entry name" value="NAD(P)-binding Rossmann-like Domain"/>
    <property type="match status" value="1"/>
</dbReference>
<dbReference type="InterPro" id="IPR052698">
    <property type="entry name" value="MoCofactor_Util/Proc"/>
</dbReference>
<reference evidence="3 4" key="1">
    <citation type="journal article" date="2014" name="Gut Pathog.">
        <title>Gene clusters of Hafnia alvei strain FB1 important in survival and pathogenesis: a draft genome perspective.</title>
        <authorList>
            <person name="Tan J.Y."/>
            <person name="Yin W.F."/>
            <person name="Chan K.G."/>
        </authorList>
    </citation>
    <scope>NUCLEOTIDE SEQUENCE [LARGE SCALE GENOMIC DNA]</scope>
    <source>
        <strain evidence="3 4">FB1</strain>
    </source>
</reference>
<dbReference type="HOGENOM" id="CLU_513549_0_0_6"/>
<protein>
    <recommendedName>
        <fullName evidence="5">EF2563 family selenium-dependent molybdenum hydroxylase system protein</fullName>
    </recommendedName>
</protein>
<evidence type="ECO:0000259" key="2">
    <source>
        <dbReference type="Pfam" id="PF13478"/>
    </source>
</evidence>